<feature type="repeat" description="ANK" evidence="4">
    <location>
        <begin position="93"/>
        <end position="125"/>
    </location>
</feature>
<dbReference type="GO" id="GO:0015279">
    <property type="term" value="F:store-operated calcium channel activity"/>
    <property type="evidence" value="ECO:0007669"/>
    <property type="project" value="TreeGrafter"/>
</dbReference>
<dbReference type="SUPFAM" id="SSF48403">
    <property type="entry name" value="Ankyrin repeat"/>
    <property type="match status" value="1"/>
</dbReference>
<feature type="compositionally biased region" description="Polar residues" evidence="5">
    <location>
        <begin position="37"/>
        <end position="49"/>
    </location>
</feature>
<evidence type="ECO:0000256" key="2">
    <source>
        <dbReference type="ARBA" id="ARBA00023065"/>
    </source>
</evidence>
<evidence type="ECO:0000256" key="3">
    <source>
        <dbReference type="ARBA" id="ARBA00023303"/>
    </source>
</evidence>
<comment type="caution">
    <text evidence="6">The sequence shown here is derived from an EMBL/GenBank/DDBJ whole genome shotgun (WGS) entry which is preliminary data.</text>
</comment>
<evidence type="ECO:0000256" key="4">
    <source>
        <dbReference type="PROSITE-ProRule" id="PRU00023"/>
    </source>
</evidence>
<accession>A0AAD8BVY1</accession>
<evidence type="ECO:0000256" key="1">
    <source>
        <dbReference type="ARBA" id="ARBA00022448"/>
    </source>
</evidence>
<dbReference type="GO" id="GO:0070679">
    <property type="term" value="F:inositol 1,4,5 trisphosphate binding"/>
    <property type="evidence" value="ECO:0007669"/>
    <property type="project" value="TreeGrafter"/>
</dbReference>
<keyword evidence="4" id="KW-0040">ANK repeat</keyword>
<proteinExistence type="predicted"/>
<dbReference type="GO" id="GO:0007338">
    <property type="term" value="P:single fertilization"/>
    <property type="evidence" value="ECO:0007669"/>
    <property type="project" value="TreeGrafter"/>
</dbReference>
<dbReference type="InterPro" id="IPR036770">
    <property type="entry name" value="Ankyrin_rpt-contain_sf"/>
</dbReference>
<dbReference type="PROSITE" id="PS50088">
    <property type="entry name" value="ANK_REPEAT"/>
    <property type="match status" value="1"/>
</dbReference>
<dbReference type="PANTHER" id="PTHR10117:SF79">
    <property type="entry name" value="SHORT TRANSIENT RECEPTOR POTENTIAL CHANNEL 3-LIKE"/>
    <property type="match status" value="1"/>
</dbReference>
<evidence type="ECO:0000313" key="7">
    <source>
        <dbReference type="Proteomes" id="UP001233172"/>
    </source>
</evidence>
<evidence type="ECO:0000256" key="5">
    <source>
        <dbReference type="SAM" id="MobiDB-lite"/>
    </source>
</evidence>
<feature type="non-terminal residue" evidence="6">
    <location>
        <position position="1"/>
    </location>
</feature>
<sequence>MRLEANAAAVAAPAIAPVDIPFNAAKGAKGRRKPGSTRYSFMSSVSQDSEGSRPTFLDVEGEFLHAAEFGDIPNVKRILNDYMDLNIDCIDALGRTALRLAVKNEHLEVVEVLLEKSNQHHIYEAVLQAISAGHTQIAETILKHRRYLEMWKERRKLGDT</sequence>
<dbReference type="InterPro" id="IPR002153">
    <property type="entry name" value="TRPC_channel"/>
</dbReference>
<dbReference type="GO" id="GO:0051480">
    <property type="term" value="P:regulation of cytosolic calcium ion concentration"/>
    <property type="evidence" value="ECO:0007669"/>
    <property type="project" value="TreeGrafter"/>
</dbReference>
<keyword evidence="7" id="KW-1185">Reference proteome</keyword>
<dbReference type="GO" id="GO:0005886">
    <property type="term" value="C:plasma membrane"/>
    <property type="evidence" value="ECO:0007669"/>
    <property type="project" value="TreeGrafter"/>
</dbReference>
<keyword evidence="2" id="KW-0406">Ion transport</keyword>
<dbReference type="Pfam" id="PF12796">
    <property type="entry name" value="Ank_2"/>
    <property type="match status" value="1"/>
</dbReference>
<reference evidence="6" key="2">
    <citation type="submission" date="2023-04" db="EMBL/GenBank/DDBJ databases">
        <authorList>
            <person name="Bu L."/>
            <person name="Lu L."/>
            <person name="Laidemitt M.R."/>
            <person name="Zhang S.M."/>
            <person name="Mutuku M."/>
            <person name="Mkoji G."/>
            <person name="Steinauer M."/>
            <person name="Loker E.S."/>
        </authorList>
    </citation>
    <scope>NUCLEOTIDE SEQUENCE</scope>
    <source>
        <strain evidence="6">KasaAsao</strain>
        <tissue evidence="6">Whole Snail</tissue>
    </source>
</reference>
<dbReference type="Proteomes" id="UP001233172">
    <property type="component" value="Unassembled WGS sequence"/>
</dbReference>
<evidence type="ECO:0000313" key="6">
    <source>
        <dbReference type="EMBL" id="KAK0061857.1"/>
    </source>
</evidence>
<protein>
    <submittedName>
        <fullName evidence="6">Short transient receptor potential channel 3</fullName>
    </submittedName>
</protein>
<keyword evidence="3" id="KW-0407">Ion channel</keyword>
<dbReference type="GO" id="GO:0034703">
    <property type="term" value="C:cation channel complex"/>
    <property type="evidence" value="ECO:0007669"/>
    <property type="project" value="TreeGrafter"/>
</dbReference>
<dbReference type="Gene3D" id="1.25.40.20">
    <property type="entry name" value="Ankyrin repeat-containing domain"/>
    <property type="match status" value="1"/>
</dbReference>
<keyword evidence="6" id="KW-0675">Receptor</keyword>
<reference evidence="6" key="1">
    <citation type="journal article" date="2023" name="PLoS Negl. Trop. Dis.">
        <title>A genome sequence for Biomphalaria pfeifferi, the major vector snail for the human-infecting parasite Schistosoma mansoni.</title>
        <authorList>
            <person name="Bu L."/>
            <person name="Lu L."/>
            <person name="Laidemitt M.R."/>
            <person name="Zhang S.M."/>
            <person name="Mutuku M."/>
            <person name="Mkoji G."/>
            <person name="Steinauer M."/>
            <person name="Loker E.S."/>
        </authorList>
    </citation>
    <scope>NUCLEOTIDE SEQUENCE</scope>
    <source>
        <strain evidence="6">KasaAsao</strain>
    </source>
</reference>
<dbReference type="EMBL" id="JASAOG010000028">
    <property type="protein sequence ID" value="KAK0061857.1"/>
    <property type="molecule type" value="Genomic_DNA"/>
</dbReference>
<dbReference type="PROSITE" id="PS50297">
    <property type="entry name" value="ANK_REP_REGION"/>
    <property type="match status" value="1"/>
</dbReference>
<keyword evidence="1" id="KW-0813">Transport</keyword>
<dbReference type="AlphaFoldDB" id="A0AAD8BVY1"/>
<dbReference type="PANTHER" id="PTHR10117">
    <property type="entry name" value="TRANSIENT RECEPTOR POTENTIAL CHANNEL"/>
    <property type="match status" value="1"/>
</dbReference>
<name>A0AAD8BVY1_BIOPF</name>
<gene>
    <name evidence="6" type="ORF">Bpfe_008772</name>
</gene>
<organism evidence="6 7">
    <name type="scientific">Biomphalaria pfeifferi</name>
    <name type="common">Bloodfluke planorb</name>
    <name type="synonym">Freshwater snail</name>
    <dbReference type="NCBI Taxonomy" id="112525"/>
    <lineage>
        <taxon>Eukaryota</taxon>
        <taxon>Metazoa</taxon>
        <taxon>Spiralia</taxon>
        <taxon>Lophotrochozoa</taxon>
        <taxon>Mollusca</taxon>
        <taxon>Gastropoda</taxon>
        <taxon>Heterobranchia</taxon>
        <taxon>Euthyneura</taxon>
        <taxon>Panpulmonata</taxon>
        <taxon>Hygrophila</taxon>
        <taxon>Lymnaeoidea</taxon>
        <taxon>Planorbidae</taxon>
        <taxon>Biomphalaria</taxon>
    </lineage>
</organism>
<feature type="region of interest" description="Disordered" evidence="5">
    <location>
        <begin position="27"/>
        <end position="53"/>
    </location>
</feature>
<dbReference type="InterPro" id="IPR002110">
    <property type="entry name" value="Ankyrin_rpt"/>
</dbReference>